<dbReference type="RefSeq" id="WP_038692911.1">
    <property type="nucleotide sequence ID" value="NZ_CP009286.1"/>
</dbReference>
<dbReference type="AlphaFoldDB" id="A0A089MZN2"/>
<dbReference type="EMBL" id="CP009286">
    <property type="protein sequence ID" value="AIQ61859.1"/>
    <property type="molecule type" value="Genomic_DNA"/>
</dbReference>
<dbReference type="HOGENOM" id="CLU_179284_0_0_9"/>
<protein>
    <submittedName>
        <fullName evidence="1">Uncharacterized protein</fullName>
    </submittedName>
</protein>
<dbReference type="STRING" id="169760.PSTEL_00660"/>
<dbReference type="Proteomes" id="UP000029507">
    <property type="component" value="Chromosome"/>
</dbReference>
<reference evidence="1 2" key="1">
    <citation type="submission" date="2014-08" db="EMBL/GenBank/DDBJ databases">
        <title>Comparative genomics of the Paenibacillus odorifer group.</title>
        <authorList>
            <person name="den Bakker H.C."/>
            <person name="Tsai Y.-C."/>
            <person name="Martin N."/>
            <person name="Korlach J."/>
            <person name="Wiedmann M."/>
        </authorList>
    </citation>
    <scope>NUCLEOTIDE SEQUENCE [LARGE SCALE GENOMIC DNA]</scope>
    <source>
        <strain evidence="1 2">DSM 14472</strain>
    </source>
</reference>
<evidence type="ECO:0000313" key="2">
    <source>
        <dbReference type="Proteomes" id="UP000029507"/>
    </source>
</evidence>
<sequence>MATNTQKKVKTKSGKEYLLQHPGVRNVSKITDRIKNKFGVPSGEKLAIEMLTHVVVEPKLTIDSFESYKELDDIVTRAFAFVTENEDLLDDADDVDEG</sequence>
<name>A0A089MZN2_9BACL</name>
<keyword evidence="2" id="KW-1185">Reference proteome</keyword>
<proteinExistence type="predicted"/>
<organism evidence="1 2">
    <name type="scientific">Paenibacillus stellifer</name>
    <dbReference type="NCBI Taxonomy" id="169760"/>
    <lineage>
        <taxon>Bacteria</taxon>
        <taxon>Bacillati</taxon>
        <taxon>Bacillota</taxon>
        <taxon>Bacilli</taxon>
        <taxon>Bacillales</taxon>
        <taxon>Paenibacillaceae</taxon>
        <taxon>Paenibacillus</taxon>
    </lineage>
</organism>
<gene>
    <name evidence="1" type="ORF">PSTEL_00660</name>
</gene>
<dbReference type="OrthoDB" id="2627254at2"/>
<accession>A0A089MZN2</accession>
<evidence type="ECO:0000313" key="1">
    <source>
        <dbReference type="EMBL" id="AIQ61859.1"/>
    </source>
</evidence>
<dbReference type="KEGG" id="pste:PSTEL_00660"/>